<dbReference type="InterPro" id="IPR029016">
    <property type="entry name" value="GAF-like_dom_sf"/>
</dbReference>
<feature type="domain" description="PAS" evidence="2">
    <location>
        <begin position="460"/>
        <end position="531"/>
    </location>
</feature>
<dbReference type="InterPro" id="IPR001610">
    <property type="entry name" value="PAC"/>
</dbReference>
<dbReference type="SUPFAM" id="SSF55073">
    <property type="entry name" value="Nucleotide cyclase"/>
    <property type="match status" value="1"/>
</dbReference>
<dbReference type="SMART" id="SM00065">
    <property type="entry name" value="GAF"/>
    <property type="match status" value="1"/>
</dbReference>
<dbReference type="InterPro" id="IPR043128">
    <property type="entry name" value="Rev_trsase/Diguanyl_cyclase"/>
</dbReference>
<evidence type="ECO:0000256" key="1">
    <source>
        <dbReference type="SAM" id="MobiDB-lite"/>
    </source>
</evidence>
<dbReference type="InterPro" id="IPR035965">
    <property type="entry name" value="PAS-like_dom_sf"/>
</dbReference>
<evidence type="ECO:0000313" key="6">
    <source>
        <dbReference type="Proteomes" id="UP001595457"/>
    </source>
</evidence>
<sequence>MMLTFGTLIASLASYLLAEKKVERANAQRLRSLLLADELRHSSDSLSRMAQGYIATGNPAYAQRYQEMLDIQAGRKPQPEQGRPYWERMPGDPLPGESRGSQTSLQDRIAEAGLGEQERLLLNQALLASTALVETEEEAMRLVGSDNPNAEEDRQRARDILLDEAYLRAKQALLRPLDDFAKLTDQNTDLEQAAFYAGMGRWAFVGLSLLWLSLLWRNYLSLRTLLGASPEAVRAEIERIGKGDLSPPALPVPAKPDSVIGWLNETRQHLQTLTEAREQSEAALEEHSHYLCINNRILQQIGENTPLTDILNELMLNIEKRHPDTCCSILLASEDGRALLHAAAPSMPSFWSQATARVPIAEGAGSCGTAAFRGERVIVEDIQEHPYWKGFRELAQWAGLGACWSQPFKNNQGKVLGTFAIYHRQPAIPSDQEIRLIEDYAKLVQLAVERARLAEALRHSEEMYRLIAENCNDVIWIVDLPALTFSYISPSIERLRGWTPMEILSQPLDALVGTEKAANFRSALRELAARLAAPECPSRHETFETELPHKDGHSIPAEVAATLLLDAAGRPCQILGISRDISDRKAAEEVIRHMAYYDRLTNLPNRRLMEDRLAQLVAQARRGQRRLALLYIDLDKFKPVNDQYGHETGDWLLQQVAQRMLAVLRASDTVARVGGDEFVVLLPDITSDIDALCVAEKIRAGLEVPFVTASGDTLHISSSVGVVLYPDHANTPRDLLRLGDEAMYRAKQSGRNAIEIFAPVAMESSTPTSPA</sequence>
<reference evidence="6" key="1">
    <citation type="journal article" date="2019" name="Int. J. Syst. Evol. Microbiol.">
        <title>The Global Catalogue of Microorganisms (GCM) 10K type strain sequencing project: providing services to taxonomists for standard genome sequencing and annotation.</title>
        <authorList>
            <consortium name="The Broad Institute Genomics Platform"/>
            <consortium name="The Broad Institute Genome Sequencing Center for Infectious Disease"/>
            <person name="Wu L."/>
            <person name="Ma J."/>
        </authorList>
    </citation>
    <scope>NUCLEOTIDE SEQUENCE [LARGE SCALE GENOMIC DNA]</scope>
    <source>
        <strain evidence="6">KCTC 62195</strain>
    </source>
</reference>
<feature type="domain" description="GGDEF" evidence="4">
    <location>
        <begin position="625"/>
        <end position="759"/>
    </location>
</feature>
<comment type="caution">
    <text evidence="5">The sequence shown here is derived from an EMBL/GenBank/DDBJ whole genome shotgun (WGS) entry which is preliminary data.</text>
</comment>
<dbReference type="Pfam" id="PF13185">
    <property type="entry name" value="GAF_2"/>
    <property type="match status" value="1"/>
</dbReference>
<dbReference type="CDD" id="cd01949">
    <property type="entry name" value="GGDEF"/>
    <property type="match status" value="1"/>
</dbReference>
<dbReference type="PROSITE" id="PS50112">
    <property type="entry name" value="PAS"/>
    <property type="match status" value="1"/>
</dbReference>
<dbReference type="EC" id="2.7.7.65" evidence="5"/>
<organism evidence="5 6">
    <name type="scientific">Azotobacter bryophylli</name>
    <dbReference type="NCBI Taxonomy" id="1986537"/>
    <lineage>
        <taxon>Bacteria</taxon>
        <taxon>Pseudomonadati</taxon>
        <taxon>Pseudomonadota</taxon>
        <taxon>Gammaproteobacteria</taxon>
        <taxon>Pseudomonadales</taxon>
        <taxon>Pseudomonadaceae</taxon>
        <taxon>Azotobacter</taxon>
    </lineage>
</organism>
<evidence type="ECO:0000259" key="2">
    <source>
        <dbReference type="PROSITE" id="PS50112"/>
    </source>
</evidence>
<proteinExistence type="predicted"/>
<dbReference type="InterPro" id="IPR000700">
    <property type="entry name" value="PAS-assoc_C"/>
</dbReference>
<dbReference type="Pfam" id="PF00989">
    <property type="entry name" value="PAS"/>
    <property type="match status" value="1"/>
</dbReference>
<dbReference type="SMART" id="SM00267">
    <property type="entry name" value="GGDEF"/>
    <property type="match status" value="1"/>
</dbReference>
<dbReference type="PANTHER" id="PTHR46663:SF3">
    <property type="entry name" value="SLL0267 PROTEIN"/>
    <property type="match status" value="1"/>
</dbReference>
<dbReference type="PANTHER" id="PTHR46663">
    <property type="entry name" value="DIGUANYLATE CYCLASE DGCT-RELATED"/>
    <property type="match status" value="1"/>
</dbReference>
<protein>
    <submittedName>
        <fullName evidence="5">Diguanylate cyclase domain-containing protein</fullName>
        <ecNumber evidence="5">2.7.7.65</ecNumber>
    </submittedName>
</protein>
<keyword evidence="6" id="KW-1185">Reference proteome</keyword>
<dbReference type="NCBIfam" id="TIGR00229">
    <property type="entry name" value="sensory_box"/>
    <property type="match status" value="1"/>
</dbReference>
<evidence type="ECO:0000259" key="3">
    <source>
        <dbReference type="PROSITE" id="PS50113"/>
    </source>
</evidence>
<dbReference type="InterPro" id="IPR052163">
    <property type="entry name" value="DGC-Regulatory_Protein"/>
</dbReference>
<keyword evidence="5" id="KW-0548">Nucleotidyltransferase</keyword>
<feature type="region of interest" description="Disordered" evidence="1">
    <location>
        <begin position="75"/>
        <end position="104"/>
    </location>
</feature>
<dbReference type="RefSeq" id="WP_377815725.1">
    <property type="nucleotide sequence ID" value="NZ_JBHRSJ010000034.1"/>
</dbReference>
<dbReference type="EMBL" id="JBHRSJ010000034">
    <property type="protein sequence ID" value="MFC2973829.1"/>
    <property type="molecule type" value="Genomic_DNA"/>
</dbReference>
<accession>A0ABV7AW79</accession>
<dbReference type="GO" id="GO:0052621">
    <property type="term" value="F:diguanylate cyclase activity"/>
    <property type="evidence" value="ECO:0007669"/>
    <property type="project" value="UniProtKB-EC"/>
</dbReference>
<evidence type="ECO:0000259" key="4">
    <source>
        <dbReference type="PROSITE" id="PS50887"/>
    </source>
</evidence>
<dbReference type="SUPFAM" id="SSF55785">
    <property type="entry name" value="PYP-like sensor domain (PAS domain)"/>
    <property type="match status" value="1"/>
</dbReference>
<dbReference type="InterPro" id="IPR013767">
    <property type="entry name" value="PAS_fold"/>
</dbReference>
<dbReference type="InterPro" id="IPR029787">
    <property type="entry name" value="Nucleotide_cyclase"/>
</dbReference>
<dbReference type="InterPro" id="IPR000014">
    <property type="entry name" value="PAS"/>
</dbReference>
<dbReference type="Gene3D" id="3.30.70.270">
    <property type="match status" value="1"/>
</dbReference>
<dbReference type="PROSITE" id="PS50887">
    <property type="entry name" value="GGDEF"/>
    <property type="match status" value="1"/>
</dbReference>
<keyword evidence="5" id="KW-0808">Transferase</keyword>
<dbReference type="SMART" id="SM00086">
    <property type="entry name" value="PAC"/>
    <property type="match status" value="1"/>
</dbReference>
<name>A0ABV7AW79_9GAMM</name>
<dbReference type="SUPFAM" id="SSF55781">
    <property type="entry name" value="GAF domain-like"/>
    <property type="match status" value="1"/>
</dbReference>
<feature type="domain" description="PAC" evidence="3">
    <location>
        <begin position="541"/>
        <end position="593"/>
    </location>
</feature>
<dbReference type="Gene3D" id="3.30.450.40">
    <property type="match status" value="1"/>
</dbReference>
<dbReference type="PROSITE" id="PS50113">
    <property type="entry name" value="PAC"/>
    <property type="match status" value="1"/>
</dbReference>
<gene>
    <name evidence="5" type="ORF">ACFOJE_16630</name>
</gene>
<evidence type="ECO:0000313" key="5">
    <source>
        <dbReference type="EMBL" id="MFC2973829.1"/>
    </source>
</evidence>
<dbReference type="Pfam" id="PF00990">
    <property type="entry name" value="GGDEF"/>
    <property type="match status" value="1"/>
</dbReference>
<dbReference type="CDD" id="cd00130">
    <property type="entry name" value="PAS"/>
    <property type="match status" value="1"/>
</dbReference>
<dbReference type="SMART" id="SM00091">
    <property type="entry name" value="PAS"/>
    <property type="match status" value="1"/>
</dbReference>
<dbReference type="Proteomes" id="UP001595457">
    <property type="component" value="Unassembled WGS sequence"/>
</dbReference>
<dbReference type="NCBIfam" id="TIGR00254">
    <property type="entry name" value="GGDEF"/>
    <property type="match status" value="1"/>
</dbReference>
<dbReference type="InterPro" id="IPR000160">
    <property type="entry name" value="GGDEF_dom"/>
</dbReference>
<dbReference type="InterPro" id="IPR003018">
    <property type="entry name" value="GAF"/>
</dbReference>
<dbReference type="Gene3D" id="3.30.450.20">
    <property type="entry name" value="PAS domain"/>
    <property type="match status" value="1"/>
</dbReference>